<dbReference type="EMBL" id="NPEU01000413">
    <property type="protein sequence ID" value="RAI32624.1"/>
    <property type="molecule type" value="Genomic_DNA"/>
</dbReference>
<dbReference type="InterPro" id="IPR000073">
    <property type="entry name" value="AB_hydrolase_1"/>
</dbReference>
<reference evidence="2 3" key="1">
    <citation type="submission" date="2017-07" db="EMBL/GenBank/DDBJ databases">
        <title>Draft Genome Sequences of Select Purple Nonsulfur Bacteria.</title>
        <authorList>
            <person name="Lasarre B."/>
            <person name="Mckinlay J.B."/>
        </authorList>
    </citation>
    <scope>NUCLEOTIDE SEQUENCE [LARGE SCALE GENOMIC DNA]</scope>
    <source>
        <strain evidence="2 3">DSM 11907</strain>
    </source>
</reference>
<protein>
    <recommendedName>
        <fullName evidence="1">AB hydrolase-1 domain-containing protein</fullName>
    </recommendedName>
</protein>
<keyword evidence="3" id="KW-1185">Reference proteome</keyword>
<proteinExistence type="predicted"/>
<evidence type="ECO:0000259" key="1">
    <source>
        <dbReference type="Pfam" id="PF12697"/>
    </source>
</evidence>
<dbReference type="Gene3D" id="3.40.50.1820">
    <property type="entry name" value="alpha/beta hydrolase"/>
    <property type="match status" value="1"/>
</dbReference>
<dbReference type="PRINTS" id="PR00111">
    <property type="entry name" value="ABHYDROLASE"/>
</dbReference>
<gene>
    <name evidence="2" type="ORF">CH338_23895</name>
</gene>
<organism evidence="2 3">
    <name type="scientific">Rhodoplanes elegans</name>
    <dbReference type="NCBI Taxonomy" id="29408"/>
    <lineage>
        <taxon>Bacteria</taxon>
        <taxon>Pseudomonadati</taxon>
        <taxon>Pseudomonadota</taxon>
        <taxon>Alphaproteobacteria</taxon>
        <taxon>Hyphomicrobiales</taxon>
        <taxon>Nitrobacteraceae</taxon>
        <taxon>Rhodoplanes</taxon>
    </lineage>
</organism>
<accession>A0A327K410</accession>
<dbReference type="InterPro" id="IPR050471">
    <property type="entry name" value="AB_hydrolase"/>
</dbReference>
<name>A0A327K410_9BRAD</name>
<dbReference type="RefSeq" id="WP_111359579.1">
    <property type="nucleotide sequence ID" value="NZ_NHSK01000305.1"/>
</dbReference>
<evidence type="ECO:0000313" key="2">
    <source>
        <dbReference type="EMBL" id="RAI32624.1"/>
    </source>
</evidence>
<dbReference type="PANTHER" id="PTHR43433">
    <property type="entry name" value="HYDROLASE, ALPHA/BETA FOLD FAMILY PROTEIN"/>
    <property type="match status" value="1"/>
</dbReference>
<dbReference type="Pfam" id="PF12697">
    <property type="entry name" value="Abhydrolase_6"/>
    <property type="match status" value="1"/>
</dbReference>
<sequence>MPMLERPDGALFYEVTGSGPPLVLVSGLGGRGDYWAAIVPVLARAFTVVLHDHVATGRSTSRRTTHSVEALAADLDALLGHLGIARCSLVGHSTGAAVGQVMAQDYAARLGRLVLYAGWAGPDPHFAHCFKVRRRLLTEIGVPAYNEAGPLFMYPPLWISRNPDKVAAIVAANDAAAAEADDIAARIDMIVGFDRRARLAEIGVPTLVVCAADDILTPPHLSEELAAGIPGARLATLPWGGHACSQTAPEEFLASVLPFLRGR</sequence>
<comment type="caution">
    <text evidence="2">The sequence shown here is derived from an EMBL/GenBank/DDBJ whole genome shotgun (WGS) entry which is preliminary data.</text>
</comment>
<evidence type="ECO:0000313" key="3">
    <source>
        <dbReference type="Proteomes" id="UP000248863"/>
    </source>
</evidence>
<dbReference type="InterPro" id="IPR029058">
    <property type="entry name" value="AB_hydrolase_fold"/>
</dbReference>
<dbReference type="PANTHER" id="PTHR43433:SF5">
    <property type="entry name" value="AB HYDROLASE-1 DOMAIN-CONTAINING PROTEIN"/>
    <property type="match status" value="1"/>
</dbReference>
<feature type="domain" description="AB hydrolase-1" evidence="1">
    <location>
        <begin position="22"/>
        <end position="253"/>
    </location>
</feature>
<dbReference type="SUPFAM" id="SSF53474">
    <property type="entry name" value="alpha/beta-Hydrolases"/>
    <property type="match status" value="1"/>
</dbReference>
<dbReference type="AlphaFoldDB" id="A0A327K410"/>
<dbReference type="Proteomes" id="UP000248863">
    <property type="component" value="Unassembled WGS sequence"/>
</dbReference>
<dbReference type="OrthoDB" id="9804723at2"/>